<dbReference type="RefSeq" id="WP_110130448.1">
    <property type="nucleotide sequence ID" value="NZ_QHJQ01000003.1"/>
</dbReference>
<dbReference type="InterPro" id="IPR036116">
    <property type="entry name" value="FN3_sf"/>
</dbReference>
<dbReference type="Gene3D" id="3.40.50.1110">
    <property type="entry name" value="SGNH hydrolase"/>
    <property type="match status" value="1"/>
</dbReference>
<feature type="domain" description="Fibronectin type-III" evidence="3">
    <location>
        <begin position="1365"/>
        <end position="1454"/>
    </location>
</feature>
<keyword evidence="1" id="KW-0732">Signal</keyword>
<dbReference type="InterPro" id="IPR032812">
    <property type="entry name" value="SbsA_Ig"/>
</dbReference>
<evidence type="ECO:0000313" key="5">
    <source>
        <dbReference type="Proteomes" id="UP000247099"/>
    </source>
</evidence>
<dbReference type="InterPro" id="IPR052940">
    <property type="entry name" value="Carb_Esterase_6"/>
</dbReference>
<organism evidence="4 5">
    <name type="scientific">Coraliomargarita sinensis</name>
    <dbReference type="NCBI Taxonomy" id="2174842"/>
    <lineage>
        <taxon>Bacteria</taxon>
        <taxon>Pseudomonadati</taxon>
        <taxon>Verrucomicrobiota</taxon>
        <taxon>Opitutia</taxon>
        <taxon>Puniceicoccales</taxon>
        <taxon>Coraliomargaritaceae</taxon>
        <taxon>Coraliomargarita</taxon>
    </lineage>
</organism>
<dbReference type="GO" id="GO:0016788">
    <property type="term" value="F:hydrolase activity, acting on ester bonds"/>
    <property type="evidence" value="ECO:0007669"/>
    <property type="project" value="UniProtKB-ARBA"/>
</dbReference>
<name>A0A317ZK84_9BACT</name>
<keyword evidence="5" id="KW-1185">Reference proteome</keyword>
<sequence>MLFTKIATTAAVKRNLFLAVLTLTFAASVSAKHYKVFLMGGQSNMFGFSTDLGSLPTELQSPQEDVRFYYGTNFTFLESGSGGPWGSEITLGRTLADARPDENFFYIKHADGGTSLWQQWNLTDGRSYNLFKEVVDFGLDSLTKAGHTYEVAGMFWAQGERDALNGRTTEEYTSDFEAFIADIRSRYGADIPFIFARLSVKQTARPIDEVRLAQNIVAERDPNTYLIDTDDYPIGGDNLHYTDEAYIEMGEDFAQTYLNSLSGDSTAPTISALAPAGAVDPTANLSITFNEEVAFGSGNITLRQSGGTVVESFDVTNPSSGLSLSGDTVTIDPSSLLASSTSYYVEIDASAIDDLAGNSFAGISGDGTWSFTTSAADSTLPGIESLRPTHTETGVKLDSILVLDFTENVSFGTGLITLKKSDGTVVESFDVVSAPANLKLSGSRLTIVPSADLLPATGYYIEIADSAIDDQAGNSFDGISGSGIWSFTTADAVIDGALIAASASNLPMGDLAFDFNTGTQKWHPYRTIDGSGLSGGVHSTAAASGWLTKQESVPGPAPKVEESYIQWDLGDTYALDSIHIWNMNKEGNTSASVRSVDVYYSSVEFPGDPEGAGAANWTRLGGASLEFPQAPSTNNTGFDLETATSTSLPSHGVRYLRFELNTNWAGVDDFTGISEIQFTAASRGTDTTAPSILVLDPGHTGGGVDPASDLSITFSEAIALGSGEIRLLQTGGSVVETFDVGAPAAGLSISGATLTLDPSSSLAPSTGYYVEIDGTAVDDRLGNSFSGISGDGTWSFTTAAADSAAPSIASQSPVPGASGVNSESNLILVLDEAVTFGSGSITLRGSGGKLIQSFDVTAPGDGLSLSGKTVTLNPSVELADFTSYYIEIEGTAIDDLEGNSFAGISGDSAWSFTTGGPDGIAPEIASLTPTDGELAFFPSDDLVITFDELIEFGTGFIRIRSVSDDSIIESFDVANPPSGLDLVGATVTINPSDDLPTGTAIYVEIESTAILDYSGNAYSGTDGSTTWRFTTAGATIIHQFSTLLSNGTAYNVSVYDGKAGYAGTGAYSSVAGTFGDGTVEAYKFLNNVTSGSPGEITAYASDGTNLTYQWDRVAVDYNADLGDVWTTNDPGTDFSGGDPANYGGTTATMSGGYLVNGSIDISAYSSGTIYVLLGGFDTPFDLALNFNGENPVNMPQIDPPGTRNMYVVAFTFDDPSYNYTSIDYSYTGSSPSRSRFMGIVVDGTERVAEPIVSTFSPAHTATDVSVSGNLSVTFSEDVVFGTGNISLFESGGTLVESFDVAGPASGLSLSGSTVTIDPSSDLTGSTTYYIEIDATAIDDLEGENFAGFSGDETWRFTTEAPLTSPPDAPTGLSAAPGDARVDLSWNAAETADSYTVKRSTTPGGGYSTIGTPTTTSFADTSVVNGTTYYYVVSATNSVGESADSTEVGATPEAVIADVSFSYSELISSNSNFDLYVFPGKAGYSGDAGGAFGDGTVEAYAFFNNATTGFPGSVNKYVSGGSAVTMDTWSAVTDFADFDRGDVWTTNDPDSQAANYGGTTETISGAYEASGTIDISSYSSGTVYVLLGGYDTPFDLSLTMNGSGQDPVVDSMPQIDPPATRNLYVVAFDFENTGLAYDSITYAYTGSAANRSRFMGVVVDGAQGSVDPSFSDWISGYSGLDGQTGLADDPDGDGIANGIENFFGTHPGEFSGGMVSGNVTADSFTFTHPQSGELASDLTATYRWSTDLETFSNDGDSFGGTTVVFTAETDSPTAGTTSVTATVSGTLVDKLFVDVEVIQNP</sequence>
<evidence type="ECO:0000259" key="3">
    <source>
        <dbReference type="PROSITE" id="PS50853"/>
    </source>
</evidence>
<protein>
    <recommendedName>
        <fullName evidence="3">Fibronectin type-III domain-containing protein</fullName>
    </recommendedName>
</protein>
<dbReference type="Gene3D" id="2.60.120.260">
    <property type="entry name" value="Galactose-binding domain-like"/>
    <property type="match status" value="1"/>
</dbReference>
<reference evidence="4 5" key="1">
    <citation type="submission" date="2018-05" db="EMBL/GenBank/DDBJ databases">
        <title>Coraliomargarita sinensis sp. nov., isolated from a marine solar saltern.</title>
        <authorList>
            <person name="Zhou L.Y."/>
        </authorList>
    </citation>
    <scope>NUCLEOTIDE SEQUENCE [LARGE SCALE GENOMIC DNA]</scope>
    <source>
        <strain evidence="4 5">WN38</strain>
    </source>
</reference>
<dbReference type="SUPFAM" id="SSF49265">
    <property type="entry name" value="Fibronectin type III"/>
    <property type="match status" value="1"/>
</dbReference>
<dbReference type="InParanoid" id="A0A317ZK84"/>
<dbReference type="CDD" id="cd00063">
    <property type="entry name" value="FN3"/>
    <property type="match status" value="1"/>
</dbReference>
<dbReference type="PROSITE" id="PS50853">
    <property type="entry name" value="FN3"/>
    <property type="match status" value="1"/>
</dbReference>
<dbReference type="InterPro" id="IPR013783">
    <property type="entry name" value="Ig-like_fold"/>
</dbReference>
<dbReference type="Pfam" id="PF03629">
    <property type="entry name" value="SASA"/>
    <property type="match status" value="1"/>
</dbReference>
<accession>A0A317ZK84</accession>
<dbReference type="InterPro" id="IPR014755">
    <property type="entry name" value="Cu-Rt/internalin_Ig-like"/>
</dbReference>
<evidence type="ECO:0000256" key="2">
    <source>
        <dbReference type="ARBA" id="ARBA00022801"/>
    </source>
</evidence>
<evidence type="ECO:0000313" key="4">
    <source>
        <dbReference type="EMBL" id="PXA04643.1"/>
    </source>
</evidence>
<dbReference type="SMART" id="SM00060">
    <property type="entry name" value="FN3"/>
    <property type="match status" value="1"/>
</dbReference>
<dbReference type="InterPro" id="IPR036514">
    <property type="entry name" value="SGNH_hydro_sf"/>
</dbReference>
<keyword evidence="2" id="KW-0378">Hydrolase</keyword>
<dbReference type="Proteomes" id="UP000247099">
    <property type="component" value="Unassembled WGS sequence"/>
</dbReference>
<dbReference type="PANTHER" id="PTHR31988">
    <property type="entry name" value="ESTERASE, PUTATIVE (DUF303)-RELATED"/>
    <property type="match status" value="1"/>
</dbReference>
<proteinExistence type="predicted"/>
<comment type="caution">
    <text evidence="4">The sequence shown here is derived from an EMBL/GenBank/DDBJ whole genome shotgun (WGS) entry which is preliminary data.</text>
</comment>
<dbReference type="InterPro" id="IPR003961">
    <property type="entry name" value="FN3_dom"/>
</dbReference>
<dbReference type="EMBL" id="QHJQ01000003">
    <property type="protein sequence ID" value="PXA04643.1"/>
    <property type="molecule type" value="Genomic_DNA"/>
</dbReference>
<dbReference type="OrthoDB" id="174463at2"/>
<gene>
    <name evidence="4" type="ORF">DDZ13_05580</name>
</gene>
<dbReference type="InterPro" id="IPR008979">
    <property type="entry name" value="Galactose-bd-like_sf"/>
</dbReference>
<dbReference type="SUPFAM" id="SSF49785">
    <property type="entry name" value="Galactose-binding domain-like"/>
    <property type="match status" value="1"/>
</dbReference>
<dbReference type="Gene3D" id="2.60.40.10">
    <property type="entry name" value="Immunoglobulins"/>
    <property type="match status" value="1"/>
</dbReference>
<evidence type="ECO:0000256" key="1">
    <source>
        <dbReference type="ARBA" id="ARBA00022729"/>
    </source>
</evidence>
<dbReference type="SUPFAM" id="SSF52266">
    <property type="entry name" value="SGNH hydrolase"/>
    <property type="match status" value="1"/>
</dbReference>
<dbReference type="Gene3D" id="2.60.40.1220">
    <property type="match status" value="2"/>
</dbReference>
<dbReference type="InterPro" id="IPR005181">
    <property type="entry name" value="SASA"/>
</dbReference>
<dbReference type="PANTHER" id="PTHR31988:SF19">
    <property type="entry name" value="9-O-ACETYL-N-ACETYLNEURAMINIC ACID DEACETYLASE-RELATED"/>
    <property type="match status" value="1"/>
</dbReference>
<dbReference type="Pfam" id="PF13205">
    <property type="entry name" value="Big_5"/>
    <property type="match status" value="6"/>
</dbReference>